<gene>
    <name evidence="3" type="primary">rlmB</name>
    <name evidence="3" type="ORF">K8V47_09515</name>
</gene>
<dbReference type="AlphaFoldDB" id="A0A4Q0U756"/>
<dbReference type="Gene3D" id="3.30.1330.30">
    <property type="match status" value="1"/>
</dbReference>
<dbReference type="GO" id="GO:0008173">
    <property type="term" value="F:RNA methyltransferase activity"/>
    <property type="evidence" value="ECO:0007669"/>
    <property type="project" value="InterPro"/>
</dbReference>
<dbReference type="CDD" id="cd18103">
    <property type="entry name" value="SpoU-like_RlmB"/>
    <property type="match status" value="1"/>
</dbReference>
<comment type="caution">
    <text evidence="3">The sequence shown here is derived from an EMBL/GenBank/DDBJ whole genome shotgun (WGS) entry which is preliminary data.</text>
</comment>
<dbReference type="PANTHER" id="PTHR46429:SF1">
    <property type="entry name" value="23S RRNA (GUANOSINE-2'-O-)-METHYLTRANSFERASE RLMB"/>
    <property type="match status" value="1"/>
</dbReference>
<dbReference type="Gene3D" id="3.40.1280.10">
    <property type="match status" value="1"/>
</dbReference>
<dbReference type="SUPFAM" id="SSF55315">
    <property type="entry name" value="L30e-like"/>
    <property type="match status" value="1"/>
</dbReference>
<dbReference type="InterPro" id="IPR029026">
    <property type="entry name" value="tRNA_m1G_MTases_N"/>
</dbReference>
<sequence>MEATDYIFGIRAVIEAIDAGRDIDKVLISKDLNGPLIGELLEVIKRDHVVMRRVPVEKINRITRKNHQGVVAMLSAVTYHKLEHLVPELYEAGRLPFIVVLDGVTDVRNFGAIARTCECAGVDAIVIGERDSVGVGGDAVKTSAGALHHIPVCRERDIAWAVRFLKDNGIQVVAASEKATVDYTQGSYDAPVAIVMGAEDTGVSQNVLRLCDTQVAIPILGKIQSLNVSVAAGVMIYEVVRQRLNEGKNDAR</sequence>
<dbReference type="InterPro" id="IPR029064">
    <property type="entry name" value="Ribosomal_eL30-like_sf"/>
</dbReference>
<name>A0A4Q0U756_9BACT</name>
<dbReference type="InterPro" id="IPR013123">
    <property type="entry name" value="SpoU_subst-bd"/>
</dbReference>
<dbReference type="PANTHER" id="PTHR46429">
    <property type="entry name" value="23S RRNA (GUANOSINE-2'-O-)-METHYLTRANSFERASE RLMB"/>
    <property type="match status" value="1"/>
</dbReference>
<accession>A0A4Q0U756</accession>
<dbReference type="Proteomes" id="UP000711407">
    <property type="component" value="Unassembled WGS sequence"/>
</dbReference>
<dbReference type="GO" id="GO:0003723">
    <property type="term" value="F:RNA binding"/>
    <property type="evidence" value="ECO:0007669"/>
    <property type="project" value="InterPro"/>
</dbReference>
<dbReference type="SUPFAM" id="SSF75217">
    <property type="entry name" value="alpha/beta knot"/>
    <property type="match status" value="1"/>
</dbReference>
<protein>
    <submittedName>
        <fullName evidence="3">23S rRNA (Guanosine(2251)-2'-O)-methyltransferase RlmB</fullName>
    </submittedName>
</protein>
<dbReference type="InterPro" id="IPR029028">
    <property type="entry name" value="Alpha/beta_knot_MTases"/>
</dbReference>
<reference evidence="3" key="2">
    <citation type="submission" date="2021-09" db="EMBL/GenBank/DDBJ databases">
        <authorList>
            <person name="Gilroy R."/>
        </authorList>
    </citation>
    <scope>NUCLEOTIDE SEQUENCE</scope>
    <source>
        <strain evidence="3">4100</strain>
    </source>
</reference>
<dbReference type="GO" id="GO:0006396">
    <property type="term" value="P:RNA processing"/>
    <property type="evidence" value="ECO:0007669"/>
    <property type="project" value="InterPro"/>
</dbReference>
<dbReference type="NCBIfam" id="TIGR00186">
    <property type="entry name" value="rRNA_methyl_3"/>
    <property type="match status" value="1"/>
</dbReference>
<dbReference type="Pfam" id="PF08032">
    <property type="entry name" value="SpoU_sub_bind"/>
    <property type="match status" value="1"/>
</dbReference>
<dbReference type="InterPro" id="IPR001537">
    <property type="entry name" value="SpoU_MeTrfase"/>
</dbReference>
<dbReference type="EMBL" id="DYXT01000049">
    <property type="protein sequence ID" value="HJE39978.1"/>
    <property type="molecule type" value="Genomic_DNA"/>
</dbReference>
<dbReference type="Pfam" id="PF00588">
    <property type="entry name" value="SpoU_methylase"/>
    <property type="match status" value="1"/>
</dbReference>
<proteinExistence type="predicted"/>
<dbReference type="GO" id="GO:0032259">
    <property type="term" value="P:methylation"/>
    <property type="evidence" value="ECO:0007669"/>
    <property type="project" value="UniProtKB-KW"/>
</dbReference>
<evidence type="ECO:0000256" key="2">
    <source>
        <dbReference type="ARBA" id="ARBA00022679"/>
    </source>
</evidence>
<evidence type="ECO:0000313" key="3">
    <source>
        <dbReference type="EMBL" id="HJE39978.1"/>
    </source>
</evidence>
<organism evidence="3 4">
    <name type="scientific">Candidatus Amulumruptor caecigallinarius</name>
    <dbReference type="NCBI Taxonomy" id="2109911"/>
    <lineage>
        <taxon>Bacteria</taxon>
        <taxon>Pseudomonadati</taxon>
        <taxon>Bacteroidota</taxon>
        <taxon>Bacteroidia</taxon>
        <taxon>Bacteroidales</taxon>
        <taxon>Muribaculaceae</taxon>
        <taxon>Candidatus Amulumruptor</taxon>
    </lineage>
</organism>
<evidence type="ECO:0000313" key="4">
    <source>
        <dbReference type="Proteomes" id="UP000711407"/>
    </source>
</evidence>
<dbReference type="GO" id="GO:0005829">
    <property type="term" value="C:cytosol"/>
    <property type="evidence" value="ECO:0007669"/>
    <property type="project" value="TreeGrafter"/>
</dbReference>
<keyword evidence="1" id="KW-0489">Methyltransferase</keyword>
<keyword evidence="2" id="KW-0808">Transferase</keyword>
<evidence type="ECO:0000256" key="1">
    <source>
        <dbReference type="ARBA" id="ARBA00022603"/>
    </source>
</evidence>
<dbReference type="SMART" id="SM00967">
    <property type="entry name" value="SpoU_sub_bind"/>
    <property type="match status" value="1"/>
</dbReference>
<dbReference type="InterPro" id="IPR004441">
    <property type="entry name" value="rRNA_MeTrfase_TrmH"/>
</dbReference>
<reference evidence="3" key="1">
    <citation type="journal article" date="2021" name="PeerJ">
        <title>Extensive microbial diversity within the chicken gut microbiome revealed by metagenomics and culture.</title>
        <authorList>
            <person name="Gilroy R."/>
            <person name="Ravi A."/>
            <person name="Getino M."/>
            <person name="Pursley I."/>
            <person name="Horton D.L."/>
            <person name="Alikhan N.F."/>
            <person name="Baker D."/>
            <person name="Gharbi K."/>
            <person name="Hall N."/>
            <person name="Watson M."/>
            <person name="Adriaenssens E.M."/>
            <person name="Foster-Nyarko E."/>
            <person name="Jarju S."/>
            <person name="Secka A."/>
            <person name="Antonio M."/>
            <person name="Oren A."/>
            <person name="Chaudhuri R.R."/>
            <person name="La Ragione R."/>
            <person name="Hildebrand F."/>
            <person name="Pallen M.J."/>
        </authorList>
    </citation>
    <scope>NUCLEOTIDE SEQUENCE</scope>
    <source>
        <strain evidence="3">4100</strain>
    </source>
</reference>